<dbReference type="Pfam" id="PF00954">
    <property type="entry name" value="S_locus_glycop"/>
    <property type="match status" value="1"/>
</dbReference>
<dbReference type="Pfam" id="PF08276">
    <property type="entry name" value="PAN_2"/>
    <property type="match status" value="1"/>
</dbReference>
<dbReference type="EMBL" id="VOIH02000001">
    <property type="protein sequence ID" value="KAF3456561.1"/>
    <property type="molecule type" value="Genomic_DNA"/>
</dbReference>
<name>A0A8K0MRU9_9ROSA</name>
<dbReference type="Pfam" id="PF01453">
    <property type="entry name" value="B_lectin"/>
    <property type="match status" value="1"/>
</dbReference>
<dbReference type="InterPro" id="IPR011009">
    <property type="entry name" value="Kinase-like_dom_sf"/>
</dbReference>
<evidence type="ECO:0000256" key="3">
    <source>
        <dbReference type="ARBA" id="ARBA00023180"/>
    </source>
</evidence>
<dbReference type="CDD" id="cd01098">
    <property type="entry name" value="PAN_AP_plant"/>
    <property type="match status" value="1"/>
</dbReference>
<sequence>MESWQIQLPLRRIWYHKITEKTVVWVANRDNPINDTPGFLSIDTQGNLVLFDSNDPTVPVWSTNSSSLPTNEYAVAQLLDSGNLVLFQNESKKLLWQSFDYPTDTQLANMKIGLDRRTGLNRFLTSWKSEDDPRIGNYSYRINPAGSPQLILYEGQVPWFRVGHWNGIRLSGALVFKMGPLQYYTFVNNDTEISFMWSTYNTSILSRVVIDESGFSRRYIWYEQERGWQPLLSAPTEPCDQYGHCGAFGLCDPNNTTEFECTCLPGFEPKSHREWNFGDGTHGCLRKPGSLICSKGEGFVKLENIKPPDTSNVVVINGLSLEACEMECLRSCNCTAYASANISEGGSGCIAWHGDLVDTRIFTAGGQDFYLRVDELELAQYAKKSKGSVATKRIRITMVILGVIIFFTITFIAYWFVKRKRKGHRKLLSNANITSQATIPRRSLKRGQLVNGQEIAVKRLSKHSGQGMHEFMNEVTVIAKLQHRNLVRLLGCCIHEEEKMLIYEYLPNKSLDYFIFDFGMARMFGEDQIQANTKRVVGTYGYMAPEYAMQGLYSTKSDIFSFGVLQLEIISSRKTPSVWELWNDGRVLDVVDPALCQPFSTDEVSRCIHIGLLCVREAATGRPTMSDVIFLLANETTLPTPNTPSFTFQYADSSKSSGAVSWNRVSITALEAR</sequence>
<keyword evidence="4" id="KW-0472">Membrane</keyword>
<keyword evidence="4" id="KW-0812">Transmembrane</keyword>
<gene>
    <name evidence="8" type="ORF">FNV43_RR01215</name>
</gene>
<organism evidence="8 9">
    <name type="scientific">Rhamnella rubrinervis</name>
    <dbReference type="NCBI Taxonomy" id="2594499"/>
    <lineage>
        <taxon>Eukaryota</taxon>
        <taxon>Viridiplantae</taxon>
        <taxon>Streptophyta</taxon>
        <taxon>Embryophyta</taxon>
        <taxon>Tracheophyta</taxon>
        <taxon>Spermatophyta</taxon>
        <taxon>Magnoliopsida</taxon>
        <taxon>eudicotyledons</taxon>
        <taxon>Gunneridae</taxon>
        <taxon>Pentapetalae</taxon>
        <taxon>rosids</taxon>
        <taxon>fabids</taxon>
        <taxon>Rosales</taxon>
        <taxon>Rhamnaceae</taxon>
        <taxon>rhamnoid group</taxon>
        <taxon>Rhamneae</taxon>
        <taxon>Rhamnella</taxon>
    </lineage>
</organism>
<dbReference type="InterPro" id="IPR003609">
    <property type="entry name" value="Pan_app"/>
</dbReference>
<dbReference type="Proteomes" id="UP000796880">
    <property type="component" value="Unassembled WGS sequence"/>
</dbReference>
<evidence type="ECO:0000313" key="8">
    <source>
        <dbReference type="EMBL" id="KAF3456561.1"/>
    </source>
</evidence>
<dbReference type="PROSITE" id="PS50948">
    <property type="entry name" value="PAN"/>
    <property type="match status" value="1"/>
</dbReference>
<evidence type="ECO:0000256" key="4">
    <source>
        <dbReference type="SAM" id="Phobius"/>
    </source>
</evidence>
<dbReference type="SMART" id="SM00473">
    <property type="entry name" value="PAN_AP"/>
    <property type="match status" value="1"/>
</dbReference>
<dbReference type="InterPro" id="IPR000719">
    <property type="entry name" value="Prot_kinase_dom"/>
</dbReference>
<dbReference type="PANTHER" id="PTHR32444">
    <property type="entry name" value="BULB-TYPE LECTIN DOMAIN-CONTAINING PROTEIN"/>
    <property type="match status" value="1"/>
</dbReference>
<dbReference type="Gene3D" id="3.30.200.20">
    <property type="entry name" value="Phosphorylase Kinase, domain 1"/>
    <property type="match status" value="1"/>
</dbReference>
<feature type="domain" description="Protein kinase" evidence="5">
    <location>
        <begin position="336"/>
        <end position="638"/>
    </location>
</feature>
<evidence type="ECO:0000313" key="9">
    <source>
        <dbReference type="Proteomes" id="UP000796880"/>
    </source>
</evidence>
<dbReference type="GO" id="GO:0004672">
    <property type="term" value="F:protein kinase activity"/>
    <property type="evidence" value="ECO:0007669"/>
    <property type="project" value="InterPro"/>
</dbReference>
<dbReference type="PANTHER" id="PTHR32444:SF63">
    <property type="entry name" value="G-TYPE LECTIN S-RECEPTOR-LIKE SERINE_THREONINE-PROTEIN KINASE RKS1"/>
    <property type="match status" value="1"/>
</dbReference>
<dbReference type="InterPro" id="IPR000858">
    <property type="entry name" value="S_locus_glycoprot_dom"/>
</dbReference>
<evidence type="ECO:0000256" key="2">
    <source>
        <dbReference type="ARBA" id="ARBA00023157"/>
    </source>
</evidence>
<dbReference type="PROSITE" id="PS50927">
    <property type="entry name" value="BULB_LECTIN"/>
    <property type="match status" value="1"/>
</dbReference>
<comment type="caution">
    <text evidence="8">The sequence shown here is derived from an EMBL/GenBank/DDBJ whole genome shotgun (WGS) entry which is preliminary data.</text>
</comment>
<feature type="domain" description="Bulb-type lectin" evidence="6">
    <location>
        <begin position="1"/>
        <end position="99"/>
    </location>
</feature>
<dbReference type="FunFam" id="3.30.200.20:FF:000924">
    <property type="entry name" value="Uncharacterized protein"/>
    <property type="match status" value="1"/>
</dbReference>
<dbReference type="AlphaFoldDB" id="A0A8K0MRU9"/>
<keyword evidence="9" id="KW-1185">Reference proteome</keyword>
<reference evidence="8" key="1">
    <citation type="submission" date="2020-03" db="EMBL/GenBank/DDBJ databases">
        <title>A high-quality chromosome-level genome assembly of a woody plant with both climbing and erect habits, Rhamnella rubrinervis.</title>
        <authorList>
            <person name="Lu Z."/>
            <person name="Yang Y."/>
            <person name="Zhu X."/>
            <person name="Sun Y."/>
        </authorList>
    </citation>
    <scope>NUCLEOTIDE SEQUENCE</scope>
    <source>
        <strain evidence="8">BYM</strain>
        <tissue evidence="8">Leaf</tissue>
    </source>
</reference>
<evidence type="ECO:0000259" key="6">
    <source>
        <dbReference type="PROSITE" id="PS50927"/>
    </source>
</evidence>
<dbReference type="InterPro" id="IPR001480">
    <property type="entry name" value="Bulb-type_lectin_dom"/>
</dbReference>
<dbReference type="InterPro" id="IPR036426">
    <property type="entry name" value="Bulb-type_lectin_dom_sf"/>
</dbReference>
<dbReference type="Gene3D" id="1.10.510.10">
    <property type="entry name" value="Transferase(Phosphotransferase) domain 1"/>
    <property type="match status" value="1"/>
</dbReference>
<keyword evidence="2" id="KW-1015">Disulfide bond</keyword>
<accession>A0A8K0MRU9</accession>
<dbReference type="InterPro" id="IPR001245">
    <property type="entry name" value="Ser-Thr/Tyr_kinase_cat_dom"/>
</dbReference>
<dbReference type="CDD" id="cd00028">
    <property type="entry name" value="B_lectin"/>
    <property type="match status" value="1"/>
</dbReference>
<dbReference type="GO" id="GO:0048544">
    <property type="term" value="P:recognition of pollen"/>
    <property type="evidence" value="ECO:0007669"/>
    <property type="project" value="InterPro"/>
</dbReference>
<evidence type="ECO:0000259" key="5">
    <source>
        <dbReference type="PROSITE" id="PS50011"/>
    </source>
</evidence>
<dbReference type="OrthoDB" id="1178598at2759"/>
<evidence type="ECO:0000256" key="1">
    <source>
        <dbReference type="ARBA" id="ARBA00022729"/>
    </source>
</evidence>
<dbReference type="GO" id="GO:0005524">
    <property type="term" value="F:ATP binding"/>
    <property type="evidence" value="ECO:0007669"/>
    <property type="project" value="InterPro"/>
</dbReference>
<dbReference type="SUPFAM" id="SSF51110">
    <property type="entry name" value="alpha-D-mannose-specific plant lectins"/>
    <property type="match status" value="1"/>
</dbReference>
<dbReference type="PROSITE" id="PS50011">
    <property type="entry name" value="PROTEIN_KINASE_DOM"/>
    <property type="match status" value="1"/>
</dbReference>
<feature type="transmembrane region" description="Helical" evidence="4">
    <location>
        <begin position="396"/>
        <end position="417"/>
    </location>
</feature>
<keyword evidence="1" id="KW-0732">Signal</keyword>
<evidence type="ECO:0008006" key="10">
    <source>
        <dbReference type="Google" id="ProtNLM"/>
    </source>
</evidence>
<dbReference type="SMART" id="SM00108">
    <property type="entry name" value="B_lectin"/>
    <property type="match status" value="1"/>
</dbReference>
<evidence type="ECO:0000259" key="7">
    <source>
        <dbReference type="PROSITE" id="PS50948"/>
    </source>
</evidence>
<dbReference type="Pfam" id="PF07714">
    <property type="entry name" value="PK_Tyr_Ser-Thr"/>
    <property type="match status" value="1"/>
</dbReference>
<protein>
    <recommendedName>
        <fullName evidence="10">Receptor-like serine/threonine-protein kinase</fullName>
    </recommendedName>
</protein>
<dbReference type="Gene3D" id="2.90.10.10">
    <property type="entry name" value="Bulb-type lectin domain"/>
    <property type="match status" value="1"/>
</dbReference>
<keyword evidence="3" id="KW-0325">Glycoprotein</keyword>
<dbReference type="SUPFAM" id="SSF56112">
    <property type="entry name" value="Protein kinase-like (PK-like)"/>
    <property type="match status" value="1"/>
</dbReference>
<proteinExistence type="predicted"/>
<feature type="domain" description="Apple" evidence="7">
    <location>
        <begin position="293"/>
        <end position="374"/>
    </location>
</feature>
<keyword evidence="4" id="KW-1133">Transmembrane helix</keyword>